<comment type="caution">
    <text evidence="1">The sequence shown here is derived from an EMBL/GenBank/DDBJ whole genome shotgun (WGS) entry which is preliminary data.</text>
</comment>
<proteinExistence type="predicted"/>
<reference evidence="1" key="2">
    <citation type="submission" date="2023-05" db="EMBL/GenBank/DDBJ databases">
        <authorList>
            <person name="Fouks B."/>
        </authorList>
    </citation>
    <scope>NUCLEOTIDE SEQUENCE</scope>
    <source>
        <strain evidence="1">Stay&amp;Tobe</strain>
        <tissue evidence="1">Testes</tissue>
    </source>
</reference>
<organism evidence="1 2">
    <name type="scientific">Diploptera punctata</name>
    <name type="common">Pacific beetle cockroach</name>
    <dbReference type="NCBI Taxonomy" id="6984"/>
    <lineage>
        <taxon>Eukaryota</taxon>
        <taxon>Metazoa</taxon>
        <taxon>Ecdysozoa</taxon>
        <taxon>Arthropoda</taxon>
        <taxon>Hexapoda</taxon>
        <taxon>Insecta</taxon>
        <taxon>Pterygota</taxon>
        <taxon>Neoptera</taxon>
        <taxon>Polyneoptera</taxon>
        <taxon>Dictyoptera</taxon>
        <taxon>Blattodea</taxon>
        <taxon>Blaberoidea</taxon>
        <taxon>Blaberidae</taxon>
        <taxon>Diplopterinae</taxon>
        <taxon>Diploptera</taxon>
    </lineage>
</organism>
<feature type="non-terminal residue" evidence="1">
    <location>
        <position position="72"/>
    </location>
</feature>
<dbReference type="Proteomes" id="UP001233999">
    <property type="component" value="Unassembled WGS sequence"/>
</dbReference>
<dbReference type="AlphaFoldDB" id="A0AAD7ZRV1"/>
<name>A0AAD7ZRV1_DIPPU</name>
<keyword evidence="2" id="KW-1185">Reference proteome</keyword>
<accession>A0AAD7ZRV1</accession>
<gene>
    <name evidence="1" type="ORF">L9F63_020954</name>
</gene>
<evidence type="ECO:0000313" key="2">
    <source>
        <dbReference type="Proteomes" id="UP001233999"/>
    </source>
</evidence>
<feature type="non-terminal residue" evidence="1">
    <location>
        <position position="1"/>
    </location>
</feature>
<sequence length="72" mass="8201">VNYSRGNPAPNQGLYTEGFYNLETINNQTVCKHCEYRDKLVNRGVYEEVHGVAINGSNRRIDIIAFRPSSKI</sequence>
<evidence type="ECO:0000313" key="1">
    <source>
        <dbReference type="EMBL" id="KAJ9584693.1"/>
    </source>
</evidence>
<protein>
    <submittedName>
        <fullName evidence="1">Uncharacterized protein</fullName>
    </submittedName>
</protein>
<dbReference type="EMBL" id="JASPKZ010007372">
    <property type="protein sequence ID" value="KAJ9584693.1"/>
    <property type="molecule type" value="Genomic_DNA"/>
</dbReference>
<reference evidence="1" key="1">
    <citation type="journal article" date="2023" name="IScience">
        <title>Live-bearing cockroach genome reveals convergent evolutionary mechanisms linked to viviparity in insects and beyond.</title>
        <authorList>
            <person name="Fouks B."/>
            <person name="Harrison M.C."/>
            <person name="Mikhailova A.A."/>
            <person name="Marchal E."/>
            <person name="English S."/>
            <person name="Carruthers M."/>
            <person name="Jennings E.C."/>
            <person name="Chiamaka E.L."/>
            <person name="Frigard R.A."/>
            <person name="Pippel M."/>
            <person name="Attardo G.M."/>
            <person name="Benoit J.B."/>
            <person name="Bornberg-Bauer E."/>
            <person name="Tobe S.S."/>
        </authorList>
    </citation>
    <scope>NUCLEOTIDE SEQUENCE</scope>
    <source>
        <strain evidence="1">Stay&amp;Tobe</strain>
    </source>
</reference>